<evidence type="ECO:0000313" key="1">
    <source>
        <dbReference type="EMBL" id="HGT37942.1"/>
    </source>
</evidence>
<accession>A0A7C4LIJ0</accession>
<dbReference type="SUPFAM" id="SSF48371">
    <property type="entry name" value="ARM repeat"/>
    <property type="match status" value="1"/>
</dbReference>
<proteinExistence type="predicted"/>
<gene>
    <name evidence="1" type="ORF">ENS64_01535</name>
</gene>
<sequence>MQYTSLDGVLLRYEPGDAHWYVLPRRSELHAEETFACPEPFEAQFDIDRGAFKVRLLGDTWVDVLPVSDAARQGLRVRRGRVILQGGAGDAPERNRFALQIGSQAWRLTLTRPDTVCGVEVHWREPVGFEMVYPGDSGLVAALTVANGALQLEGVKGESQEVQAGRRIDLIGPWMESLPPAATWLDAQRYQAGEPLRRFAPRFERQFDATLAIDLSIPAVAKDPHPKLAELATRCLALLGNQSALAQTLAESEHEEARTAAIRGLRLWLGQDRERAPLLKQELENRYSEAEAAAVYRLLWGLRPEEGKDKILSVQLIELLNHNRVEIRELAFEQIVKLTGKKYEYLPLSSSSRRAPAIQRWRQHLEREGGALLRSE</sequence>
<protein>
    <submittedName>
        <fullName evidence="1">HEAT repeat domain-containing protein</fullName>
    </submittedName>
</protein>
<dbReference type="InterPro" id="IPR011989">
    <property type="entry name" value="ARM-like"/>
</dbReference>
<dbReference type="EMBL" id="DSVQ01000003">
    <property type="protein sequence ID" value="HGT37942.1"/>
    <property type="molecule type" value="Genomic_DNA"/>
</dbReference>
<dbReference type="Gene3D" id="1.25.10.10">
    <property type="entry name" value="Leucine-rich Repeat Variant"/>
    <property type="match status" value="1"/>
</dbReference>
<organism evidence="1">
    <name type="scientific">Schlesneria paludicola</name>
    <dbReference type="NCBI Taxonomy" id="360056"/>
    <lineage>
        <taxon>Bacteria</taxon>
        <taxon>Pseudomonadati</taxon>
        <taxon>Planctomycetota</taxon>
        <taxon>Planctomycetia</taxon>
        <taxon>Planctomycetales</taxon>
        <taxon>Planctomycetaceae</taxon>
        <taxon>Schlesneria</taxon>
    </lineage>
</organism>
<reference evidence="1" key="1">
    <citation type="journal article" date="2020" name="mSystems">
        <title>Genome- and Community-Level Interaction Insights into Carbon Utilization and Element Cycling Functions of Hydrothermarchaeota in Hydrothermal Sediment.</title>
        <authorList>
            <person name="Zhou Z."/>
            <person name="Liu Y."/>
            <person name="Xu W."/>
            <person name="Pan J."/>
            <person name="Luo Z.H."/>
            <person name="Li M."/>
        </authorList>
    </citation>
    <scope>NUCLEOTIDE SEQUENCE [LARGE SCALE GENOMIC DNA]</scope>
    <source>
        <strain evidence="1">SpSt-508</strain>
    </source>
</reference>
<comment type="caution">
    <text evidence="1">The sequence shown here is derived from an EMBL/GenBank/DDBJ whole genome shotgun (WGS) entry which is preliminary data.</text>
</comment>
<name>A0A7C4LIJ0_9PLAN</name>
<dbReference type="AlphaFoldDB" id="A0A7C4LIJ0"/>
<dbReference type="InterPro" id="IPR016024">
    <property type="entry name" value="ARM-type_fold"/>
</dbReference>